<dbReference type="InterPro" id="IPR023214">
    <property type="entry name" value="HAD_sf"/>
</dbReference>
<keyword evidence="2" id="KW-0479">Metal-binding</keyword>
<keyword evidence="7" id="KW-0175">Coiled coil</keyword>
<evidence type="ECO:0000313" key="11">
    <source>
        <dbReference type="Proteomes" id="UP001190700"/>
    </source>
</evidence>
<reference evidence="10 11" key="1">
    <citation type="journal article" date="2015" name="Genome Biol. Evol.">
        <title>Comparative Genomics of a Bacterivorous Green Alga Reveals Evolutionary Causalities and Consequences of Phago-Mixotrophic Mode of Nutrition.</title>
        <authorList>
            <person name="Burns J.A."/>
            <person name="Paasch A."/>
            <person name="Narechania A."/>
            <person name="Kim E."/>
        </authorList>
    </citation>
    <scope>NUCLEOTIDE SEQUENCE [LARGE SCALE GENOMIC DNA]</scope>
    <source>
        <strain evidence="10 11">PLY_AMNH</strain>
    </source>
</reference>
<dbReference type="EMBL" id="LGRX02025701">
    <property type="protein sequence ID" value="KAK3251979.1"/>
    <property type="molecule type" value="Genomic_DNA"/>
</dbReference>
<evidence type="ECO:0000256" key="7">
    <source>
        <dbReference type="SAM" id="Coils"/>
    </source>
</evidence>
<evidence type="ECO:0000256" key="6">
    <source>
        <dbReference type="ARBA" id="ARBA00022967"/>
    </source>
</evidence>
<dbReference type="GO" id="GO:0016020">
    <property type="term" value="C:membrane"/>
    <property type="evidence" value="ECO:0007669"/>
    <property type="project" value="UniProtKB-SubCell"/>
</dbReference>
<evidence type="ECO:0000313" key="10">
    <source>
        <dbReference type="EMBL" id="KAK3251979.1"/>
    </source>
</evidence>
<feature type="transmembrane region" description="Helical" evidence="9">
    <location>
        <begin position="541"/>
        <end position="565"/>
    </location>
</feature>
<dbReference type="Gene3D" id="3.40.50.1000">
    <property type="entry name" value="HAD superfamily/HAD-like"/>
    <property type="match status" value="1"/>
</dbReference>
<feature type="transmembrane region" description="Helical" evidence="9">
    <location>
        <begin position="585"/>
        <end position="603"/>
    </location>
</feature>
<dbReference type="InterPro" id="IPR006544">
    <property type="entry name" value="P-type_TPase_V"/>
</dbReference>
<feature type="transmembrane region" description="Helical" evidence="9">
    <location>
        <begin position="755"/>
        <end position="781"/>
    </location>
</feature>
<evidence type="ECO:0000256" key="1">
    <source>
        <dbReference type="ARBA" id="ARBA00004141"/>
    </source>
</evidence>
<keyword evidence="4" id="KW-0067">ATP-binding</keyword>
<keyword evidence="5" id="KW-0460">Magnesium</keyword>
<dbReference type="AlphaFoldDB" id="A0AAE0F580"/>
<feature type="region of interest" description="Disordered" evidence="8">
    <location>
        <begin position="1"/>
        <end position="20"/>
    </location>
</feature>
<comment type="subcellular location">
    <subcellularLocation>
        <location evidence="1">Membrane</location>
        <topology evidence="1">Multi-pass membrane protein</topology>
    </subcellularLocation>
</comment>
<dbReference type="PRINTS" id="PR00119">
    <property type="entry name" value="CATATPASE"/>
</dbReference>
<comment type="caution">
    <text evidence="10">The sequence shown here is derived from an EMBL/GenBank/DDBJ whole genome shotgun (WGS) entry which is preliminary data.</text>
</comment>
<feature type="coiled-coil region" evidence="7">
    <location>
        <begin position="831"/>
        <end position="933"/>
    </location>
</feature>
<dbReference type="GO" id="GO:0019829">
    <property type="term" value="F:ATPase-coupled monoatomic cation transmembrane transporter activity"/>
    <property type="evidence" value="ECO:0007669"/>
    <property type="project" value="TreeGrafter"/>
</dbReference>
<evidence type="ECO:0000256" key="5">
    <source>
        <dbReference type="ARBA" id="ARBA00022842"/>
    </source>
</evidence>
<keyword evidence="9" id="KW-1133">Transmembrane helix</keyword>
<evidence type="ECO:0000256" key="9">
    <source>
        <dbReference type="SAM" id="Phobius"/>
    </source>
</evidence>
<feature type="compositionally biased region" description="Low complexity" evidence="8">
    <location>
        <begin position="282"/>
        <end position="293"/>
    </location>
</feature>
<gene>
    <name evidence="10" type="ORF">CYMTET_38705</name>
</gene>
<name>A0AAE0F580_9CHLO</name>
<accession>A0AAE0F580</accession>
<evidence type="ECO:0000256" key="4">
    <source>
        <dbReference type="ARBA" id="ARBA00022840"/>
    </source>
</evidence>
<keyword evidence="9" id="KW-0472">Membrane</keyword>
<feature type="transmembrane region" description="Helical" evidence="9">
    <location>
        <begin position="615"/>
        <end position="635"/>
    </location>
</feature>
<protein>
    <submittedName>
        <fullName evidence="10">Uncharacterized protein</fullName>
    </submittedName>
</protein>
<organism evidence="10 11">
    <name type="scientific">Cymbomonas tetramitiformis</name>
    <dbReference type="NCBI Taxonomy" id="36881"/>
    <lineage>
        <taxon>Eukaryota</taxon>
        <taxon>Viridiplantae</taxon>
        <taxon>Chlorophyta</taxon>
        <taxon>Pyramimonadophyceae</taxon>
        <taxon>Pyramimonadales</taxon>
        <taxon>Pyramimonadaceae</taxon>
        <taxon>Cymbomonas</taxon>
    </lineage>
</organism>
<feature type="region of interest" description="Disordered" evidence="8">
    <location>
        <begin position="276"/>
        <end position="310"/>
    </location>
</feature>
<evidence type="ECO:0000256" key="8">
    <source>
        <dbReference type="SAM" id="MobiDB-lite"/>
    </source>
</evidence>
<dbReference type="InterPro" id="IPR036412">
    <property type="entry name" value="HAD-like_sf"/>
</dbReference>
<dbReference type="Proteomes" id="UP001190700">
    <property type="component" value="Unassembled WGS sequence"/>
</dbReference>
<dbReference type="GO" id="GO:0046872">
    <property type="term" value="F:metal ion binding"/>
    <property type="evidence" value="ECO:0007669"/>
    <property type="project" value="UniProtKB-KW"/>
</dbReference>
<sequence length="977" mass="106471">MTGSGEVEQDGDGPPHAGRLMVSGVAEPRAMICMPRPTSVVTAGGGNFIVEEGVDPFHFTRQRQEELVGLDQVVGQGVQLYAANMVAAARLRSLGRLREASGSQGYTRPRGAELVGHRVCLCYLRGPRAGVVTKFVSDRGRHIYIALFDETTTAGAAGRVCDVTVVEEGVEEGGRGWELWLPAEGTGPSPEACEPPLVEEVGTGELSLLAPSALEIYLRGLGGGKTHITQPELGQDLISVEESRAVFDAGRVGDAGAPLDSISVVKKLVKEAVQCARGNGNGSNSNSNGSNSSSGGGSNMRVVQEEEQEQQELQEQQLLQRLRRSHNVIMATGDAALTGLYVAGRVGITNKEKPEKALLLEEEGTTLHWVVARQGALAVPIPYKAAAIPQLVKDGHDLCMTGPTLRAAIAADIGMLDVVERVAVYARMAPDDKERIIRALRERNIHSLMCGDGANDVGALKQAHVGIALLSGFGGANTAKVPLLVWSYKEAWIELCRRAASEGGRGGPRLRNPWEFVAARLNEERFDMPMTRAAVLLRHRLASWAPISLVALHVIYVALHTVLLLAYNGPQGEDAWVDEVDMCEATMIGTMAALAALLFVLEVRRAAQRASVSAYLGDVWCMVALLVVAATGALVAPRTFECSMCRPGVLAATGVFGWVHLLGLLRIFPACASVIQILLLAMTRTRCFMLVLIVLSIAAGAGVHALAADVWRHSLRRQVLIMFADVRAFELEESDGEGSSLLDEGGKGALEAVEYAMVVGVAALYLYLIGIVMLNVLIAVFTEIYNAARYDELRTMTPFRAALDFELTRVYTALLPEFWRPLQVGRTQPVYRELRRVQQDLSGDVQEVKEEVQGLRRMREDLLEEMDELRMKLELSMRPSCTAIQQVHQRLSRQAEREAELEAERRRQSEELVTKAQQVKQDLQMEMQRLRTAVEAGVQSRLIAVQKDLQHSLEAVDRKVETKLDVLIQHVTNSAVP</sequence>
<keyword evidence="9" id="KW-0812">Transmembrane</keyword>
<proteinExistence type="predicted"/>
<dbReference type="GO" id="GO:0140358">
    <property type="term" value="F:P-type transmembrane transporter activity"/>
    <property type="evidence" value="ECO:0007669"/>
    <property type="project" value="InterPro"/>
</dbReference>
<dbReference type="GO" id="GO:0005524">
    <property type="term" value="F:ATP binding"/>
    <property type="evidence" value="ECO:0007669"/>
    <property type="project" value="UniProtKB-KW"/>
</dbReference>
<feature type="transmembrane region" description="Helical" evidence="9">
    <location>
        <begin position="687"/>
        <end position="707"/>
    </location>
</feature>
<dbReference type="SUPFAM" id="SSF56784">
    <property type="entry name" value="HAD-like"/>
    <property type="match status" value="1"/>
</dbReference>
<keyword evidence="11" id="KW-1185">Reference proteome</keyword>
<keyword evidence="6" id="KW-1278">Translocase</keyword>
<keyword evidence="3" id="KW-0547">Nucleotide-binding</keyword>
<evidence type="ECO:0000256" key="3">
    <source>
        <dbReference type="ARBA" id="ARBA00022741"/>
    </source>
</evidence>
<feature type="transmembrane region" description="Helical" evidence="9">
    <location>
        <begin position="655"/>
        <end position="680"/>
    </location>
</feature>
<evidence type="ECO:0000256" key="2">
    <source>
        <dbReference type="ARBA" id="ARBA00022723"/>
    </source>
</evidence>
<dbReference type="PANTHER" id="PTHR45630">
    <property type="entry name" value="CATION-TRANSPORTING ATPASE-RELATED"/>
    <property type="match status" value="1"/>
</dbReference>
<dbReference type="PANTHER" id="PTHR45630:SF6">
    <property type="entry name" value="CATION-TRANSPORTING P-TYPE ATPASE N-TERMINAL DOMAIN-CONTAINING PROTEIN"/>
    <property type="match status" value="1"/>
</dbReference>